<evidence type="ECO:0000259" key="1">
    <source>
        <dbReference type="PROSITE" id="PS50004"/>
    </source>
</evidence>
<feature type="domain" description="C2" evidence="1">
    <location>
        <begin position="1"/>
        <end position="94"/>
    </location>
</feature>
<dbReference type="PROSITE" id="PS50004">
    <property type="entry name" value="C2"/>
    <property type="match status" value="2"/>
</dbReference>
<dbReference type="EMBL" id="CP092885">
    <property type="protein sequence ID" value="UYV83169.1"/>
    <property type="molecule type" value="Genomic_DNA"/>
</dbReference>
<dbReference type="Gene3D" id="2.60.40.150">
    <property type="entry name" value="C2 domain"/>
    <property type="match status" value="2"/>
</dbReference>
<keyword evidence="3" id="KW-1185">Reference proteome</keyword>
<accession>A0ABY6LQN2</accession>
<evidence type="ECO:0000313" key="2">
    <source>
        <dbReference type="EMBL" id="UYV83169.1"/>
    </source>
</evidence>
<dbReference type="SMART" id="SM00239">
    <property type="entry name" value="C2"/>
    <property type="match status" value="2"/>
</dbReference>
<evidence type="ECO:0000313" key="3">
    <source>
        <dbReference type="Proteomes" id="UP001235939"/>
    </source>
</evidence>
<dbReference type="InterPro" id="IPR035892">
    <property type="entry name" value="C2_domain_sf"/>
</dbReference>
<dbReference type="InterPro" id="IPR000008">
    <property type="entry name" value="C2_dom"/>
</dbReference>
<proteinExistence type="predicted"/>
<dbReference type="PANTHER" id="PTHR10024">
    <property type="entry name" value="SYNAPTOTAGMIN"/>
    <property type="match status" value="1"/>
</dbReference>
<dbReference type="PANTHER" id="PTHR10024:SF234">
    <property type="entry name" value="SYNAPTOTAGMIN-15-RELATED"/>
    <property type="match status" value="1"/>
</dbReference>
<feature type="domain" description="C2" evidence="1">
    <location>
        <begin position="109"/>
        <end position="263"/>
    </location>
</feature>
<dbReference type="SUPFAM" id="SSF49562">
    <property type="entry name" value="C2 domain (Calcium/lipid-binding domain, CaLB)"/>
    <property type="match status" value="2"/>
</dbReference>
<gene>
    <name evidence="2" type="ORF">LAZ67_23000050</name>
</gene>
<sequence length="280" mass="31643">MNVRTVAEPCGRMWLLPDERRYLQSKVKKKSCNPTFDEVHIFQVGRQDSRCAIHDRYLKLTVLDNDRGRRHNVLGHAAVGLGDVADGGSAMLWRDLERDAELGAPDRKPPGEVLLSLCYNGGLERLTVTVCEARALEPETGFGKPPLTWAIPGWIEIDFCLIIAGSFKRPKSFLGYSMVKLCFMRGNKVVKTKKTTVAKQEPKYNESFHFRLPPGEVNSASVVLQLTRVEGKAKERLCPEQCLGRVVLGSFMFTRGKALEHWNQAMAANHRQVRLWHQLT</sequence>
<reference evidence="2 3" key="1">
    <citation type="submission" date="2022-03" db="EMBL/GenBank/DDBJ databases">
        <title>A chromosomal length assembly of Cordylochernes scorpioides.</title>
        <authorList>
            <person name="Zeh D."/>
            <person name="Zeh J."/>
        </authorList>
    </citation>
    <scope>NUCLEOTIDE SEQUENCE [LARGE SCALE GENOMIC DNA]</scope>
    <source>
        <strain evidence="2">IN4F17</strain>
        <tissue evidence="2">Whole Body</tissue>
    </source>
</reference>
<organism evidence="2 3">
    <name type="scientific">Cordylochernes scorpioides</name>
    <dbReference type="NCBI Taxonomy" id="51811"/>
    <lineage>
        <taxon>Eukaryota</taxon>
        <taxon>Metazoa</taxon>
        <taxon>Ecdysozoa</taxon>
        <taxon>Arthropoda</taxon>
        <taxon>Chelicerata</taxon>
        <taxon>Arachnida</taxon>
        <taxon>Pseudoscorpiones</taxon>
        <taxon>Cheliferoidea</taxon>
        <taxon>Chernetidae</taxon>
        <taxon>Cordylochernes</taxon>
    </lineage>
</organism>
<dbReference type="Pfam" id="PF00168">
    <property type="entry name" value="C2"/>
    <property type="match status" value="2"/>
</dbReference>
<protein>
    <submittedName>
        <fullName evidence="2">SYT15</fullName>
    </submittedName>
</protein>
<name>A0ABY6LQN2_9ARAC</name>
<dbReference type="Proteomes" id="UP001235939">
    <property type="component" value="Chromosome 23"/>
</dbReference>